<dbReference type="SUPFAM" id="SSF52540">
    <property type="entry name" value="P-loop containing nucleoside triphosphate hydrolases"/>
    <property type="match status" value="1"/>
</dbReference>
<dbReference type="EC" id="3.6.4.13" evidence="3"/>
<feature type="domain" description="DNA2/NAM7 helicase helicase" evidence="15">
    <location>
        <begin position="300"/>
        <end position="370"/>
    </location>
</feature>
<feature type="domain" description="DNA2/NAM7 helicase helicase" evidence="15">
    <location>
        <begin position="189"/>
        <end position="282"/>
    </location>
</feature>
<dbReference type="STRING" id="9402.L5K7N5"/>
<evidence type="ECO:0000313" key="19">
    <source>
        <dbReference type="Proteomes" id="UP000010552"/>
    </source>
</evidence>
<evidence type="ECO:0000256" key="10">
    <source>
        <dbReference type="ARBA" id="ARBA00047984"/>
    </source>
</evidence>
<comment type="catalytic activity">
    <reaction evidence="10">
        <text>ATP + H2O = ADP + phosphate + H(+)</text>
        <dbReference type="Rhea" id="RHEA:13065"/>
        <dbReference type="ChEBI" id="CHEBI:15377"/>
        <dbReference type="ChEBI" id="CHEBI:15378"/>
        <dbReference type="ChEBI" id="CHEBI:30616"/>
        <dbReference type="ChEBI" id="CHEBI:43474"/>
        <dbReference type="ChEBI" id="CHEBI:456216"/>
        <dbReference type="EC" id="3.6.4.13"/>
    </reaction>
</comment>
<evidence type="ECO:0000256" key="2">
    <source>
        <dbReference type="ARBA" id="ARBA00005601"/>
    </source>
</evidence>
<evidence type="ECO:0000256" key="11">
    <source>
        <dbReference type="ARBA" id="ARBA00054623"/>
    </source>
</evidence>
<keyword evidence="6" id="KW-0547">Nucleotide-binding</keyword>
<accession>L5K7N5</accession>
<dbReference type="InterPro" id="IPR041679">
    <property type="entry name" value="DNA2/NAM7-like_C"/>
</dbReference>
<dbReference type="GO" id="GO:0007283">
    <property type="term" value="P:spermatogenesis"/>
    <property type="evidence" value="ECO:0007669"/>
    <property type="project" value="UniProtKB-ARBA"/>
</dbReference>
<comment type="subunit">
    <text evidence="12">Interacts with PIWIL1. Interacts with PIWIL2. Interacts with PIWIL4. Interacts with HSPA2. Interacts with PLD6.</text>
</comment>
<dbReference type="Proteomes" id="UP000010552">
    <property type="component" value="Unassembled WGS sequence"/>
</dbReference>
<dbReference type="Pfam" id="PF21634">
    <property type="entry name" value="MOV-10_beta-barrel"/>
    <property type="match status" value="1"/>
</dbReference>
<gene>
    <name evidence="18" type="ORF">PAL_GLEAN10004131</name>
</gene>
<dbReference type="AlphaFoldDB" id="L5K7N5"/>
<dbReference type="GO" id="GO:0003724">
    <property type="term" value="F:RNA helicase activity"/>
    <property type="evidence" value="ECO:0007669"/>
    <property type="project" value="UniProtKB-EC"/>
</dbReference>
<evidence type="ECO:0000256" key="5">
    <source>
        <dbReference type="ARBA" id="ARBA00022490"/>
    </source>
</evidence>
<dbReference type="Gene3D" id="3.40.50.300">
    <property type="entry name" value="P-loop containing nucleotide triphosphate hydrolases"/>
    <property type="match status" value="2"/>
</dbReference>
<organism evidence="18 19">
    <name type="scientific">Pteropus alecto</name>
    <name type="common">Black flying fox</name>
    <dbReference type="NCBI Taxonomy" id="9402"/>
    <lineage>
        <taxon>Eukaryota</taxon>
        <taxon>Metazoa</taxon>
        <taxon>Chordata</taxon>
        <taxon>Craniata</taxon>
        <taxon>Vertebrata</taxon>
        <taxon>Euteleostomi</taxon>
        <taxon>Mammalia</taxon>
        <taxon>Eutheria</taxon>
        <taxon>Laurasiatheria</taxon>
        <taxon>Chiroptera</taxon>
        <taxon>Yinpterochiroptera</taxon>
        <taxon>Pteropodoidea</taxon>
        <taxon>Pteropodidae</taxon>
        <taxon>Pteropodinae</taxon>
        <taxon>Pteropus</taxon>
    </lineage>
</organism>
<proteinExistence type="inferred from homology"/>
<dbReference type="GO" id="GO:0005737">
    <property type="term" value="C:cytoplasm"/>
    <property type="evidence" value="ECO:0007669"/>
    <property type="project" value="UniProtKB-SubCell"/>
</dbReference>
<keyword evidence="5" id="KW-0963">Cytoplasm</keyword>
<evidence type="ECO:0000259" key="16">
    <source>
        <dbReference type="Pfam" id="PF13087"/>
    </source>
</evidence>
<feature type="compositionally biased region" description="Basic and acidic residues" evidence="14">
    <location>
        <begin position="143"/>
        <end position="157"/>
    </location>
</feature>
<evidence type="ECO:0000256" key="14">
    <source>
        <dbReference type="SAM" id="MobiDB-lite"/>
    </source>
</evidence>
<dbReference type="Pfam" id="PF13087">
    <property type="entry name" value="AAA_12"/>
    <property type="match status" value="1"/>
</dbReference>
<dbReference type="CDD" id="cd18808">
    <property type="entry name" value="SF1_C_Upf1"/>
    <property type="match status" value="1"/>
</dbReference>
<dbReference type="InterPro" id="IPR049080">
    <property type="entry name" value="MOV-10-like_beta-barrel"/>
</dbReference>
<evidence type="ECO:0000256" key="8">
    <source>
        <dbReference type="ARBA" id="ARBA00022806"/>
    </source>
</evidence>
<dbReference type="EMBL" id="KB030957">
    <property type="protein sequence ID" value="ELK07520.1"/>
    <property type="molecule type" value="Genomic_DNA"/>
</dbReference>
<protein>
    <recommendedName>
        <fullName evidence="13">RNA helicase Mov10l1</fullName>
        <ecNumber evidence="3">3.6.4.13</ecNumber>
    </recommendedName>
</protein>
<dbReference type="PANTHER" id="PTHR45418:SF1">
    <property type="entry name" value="CANCER_TESTIS ANTIGEN 55"/>
    <property type="match status" value="1"/>
</dbReference>
<evidence type="ECO:0000256" key="12">
    <source>
        <dbReference type="ARBA" id="ARBA00066260"/>
    </source>
</evidence>
<comment type="similarity">
    <text evidence="2">Belongs to the DNA2/NAM7 helicase family. SDE3 subfamily.</text>
</comment>
<feature type="region of interest" description="Disordered" evidence="14">
    <location>
        <begin position="127"/>
        <end position="157"/>
    </location>
</feature>
<sequence>MSNYKEKFSTLLWLEEIHAEIELKEYNMSGVTLKRNGDLLVLEVPGLAESRPSLYAGDKLILKTQEYNGHAIEYIGYVTERPHAVLNATATLLRLATLRCDLQRVPVLFPEEVILQTPQVTRSWNCAQDAKTDGPPASKNRRAVKDQAKAATKEKRAATQDMPGMGAFAAGTSALDTGAREKEFFNLVLNENQKLAVRRILSGDCRPLPYILFGPPGTGKTVTIIEAVLQVYHALPDSRILVCAPSNSAADLVCLRLHESQVLRPAAMVRVNATCRFEETVLDAVKPYCKDGEDIWRASRFRIIVTTCSSAGLFYQIGVRVGHFTHVFVDEAGQASEPECLIPLGLVSDLNGQIVLAGDPMQLGPVIKSRLAMAYGLNVSMLERLMSRPAYLRDEDAFGACGAYNPLLVTKLVKNYRSHAALLALPSRLFYHRELQVCADPRVVTALLGWEKLPRKGFPLVFHGVRGNEAREGRSPSWFNPAEAVQVMRYCCLLARSVSSQVSASDIGVITPYRKQVEKIRILLRNVELADIKVGSVEEFQGQEHLAIIISAVRSNEDRFEDDRYFLGFLSNSKRFNVAITRPKALLIVLGNPHVLVRDPCFGALLEYSVTNGVYTGCDLPPELQSLQK</sequence>
<dbReference type="GO" id="GO:0005524">
    <property type="term" value="F:ATP binding"/>
    <property type="evidence" value="ECO:0007669"/>
    <property type="project" value="UniProtKB-KW"/>
</dbReference>
<dbReference type="CDD" id="cd18078">
    <property type="entry name" value="DEXXQc_Mov10L1"/>
    <property type="match status" value="1"/>
</dbReference>
<keyword evidence="9" id="KW-0067">ATP-binding</keyword>
<evidence type="ECO:0000313" key="18">
    <source>
        <dbReference type="EMBL" id="ELK07520.1"/>
    </source>
</evidence>
<keyword evidence="4" id="KW-0217">Developmental protein</keyword>
<dbReference type="PANTHER" id="PTHR45418">
    <property type="entry name" value="CANCER/TESTIS ANTIGEN 55"/>
    <property type="match status" value="1"/>
</dbReference>
<dbReference type="FunFam" id="3.40.50.300:FF:000999">
    <property type="entry name" value="Mov10 like RISC complex RNA helicase 1"/>
    <property type="match status" value="1"/>
</dbReference>
<evidence type="ECO:0000256" key="13">
    <source>
        <dbReference type="ARBA" id="ARBA00074621"/>
    </source>
</evidence>
<dbReference type="GO" id="GO:0016787">
    <property type="term" value="F:hydrolase activity"/>
    <property type="evidence" value="ECO:0007669"/>
    <property type="project" value="UniProtKB-KW"/>
</dbReference>
<evidence type="ECO:0000256" key="4">
    <source>
        <dbReference type="ARBA" id="ARBA00022473"/>
    </source>
</evidence>
<dbReference type="eggNOG" id="KOG1804">
    <property type="taxonomic scope" value="Eukaryota"/>
</dbReference>
<keyword evidence="19" id="KW-1185">Reference proteome</keyword>
<dbReference type="FunCoup" id="L5K7N5">
    <property type="interactions" value="32"/>
</dbReference>
<dbReference type="InParanoid" id="L5K7N5"/>
<dbReference type="InterPro" id="IPR041677">
    <property type="entry name" value="DNA2/NAM7_AAA_11"/>
</dbReference>
<dbReference type="Pfam" id="PF13086">
    <property type="entry name" value="AAA_11"/>
    <property type="match status" value="2"/>
</dbReference>
<comment type="subcellular location">
    <subcellularLocation>
        <location evidence="1">Cytoplasm</location>
    </subcellularLocation>
</comment>
<comment type="function">
    <text evidence="11">ATP-dependent RNA helicase required during spermatogenesis to repress transposable elements and prevent their mobilization, which is essential for germline integrity. Acts via the piRNA metabolic process, which mediates the repression of transposable elements during meiosis by forming complexes composed of piRNAs and Piwi proteins and governs the methylation and subsequent repression of transposons. Involved in the primary piRNA metabolic process. Specifically binds to piRNA precursors and promotes the generation of intermediate piRNA processing fragments that are subsequently loaded to Piwi proteins. Acts via its ATP-dependent RNA helicase activity: displays 5'-3' RNA unwinding activity and probably mediates unwinding and funneling of single-stranded piRNA precursor transcripts to the endonuclease that catalyzes the first cleavage step of piRNA processing to generate piRNA intermediate fragments that are subsequently loaded to Piwi proteins.</text>
</comment>
<evidence type="ECO:0000259" key="17">
    <source>
        <dbReference type="Pfam" id="PF21634"/>
    </source>
</evidence>
<reference evidence="19" key="1">
    <citation type="journal article" date="2013" name="Science">
        <title>Comparative analysis of bat genomes provides insight into the evolution of flight and immunity.</title>
        <authorList>
            <person name="Zhang G."/>
            <person name="Cowled C."/>
            <person name="Shi Z."/>
            <person name="Huang Z."/>
            <person name="Bishop-Lilly K.A."/>
            <person name="Fang X."/>
            <person name="Wynne J.W."/>
            <person name="Xiong Z."/>
            <person name="Baker M.L."/>
            <person name="Zhao W."/>
            <person name="Tachedjian M."/>
            <person name="Zhu Y."/>
            <person name="Zhou P."/>
            <person name="Jiang X."/>
            <person name="Ng J."/>
            <person name="Yang L."/>
            <person name="Wu L."/>
            <person name="Xiao J."/>
            <person name="Feng Y."/>
            <person name="Chen Y."/>
            <person name="Sun X."/>
            <person name="Zhang Y."/>
            <person name="Marsh G.A."/>
            <person name="Crameri G."/>
            <person name="Broder C.C."/>
            <person name="Frey K.G."/>
            <person name="Wang L.F."/>
            <person name="Wang J."/>
        </authorList>
    </citation>
    <scope>NUCLEOTIDE SEQUENCE [LARGE SCALE GENOMIC DNA]</scope>
</reference>
<evidence type="ECO:0000259" key="15">
    <source>
        <dbReference type="Pfam" id="PF13086"/>
    </source>
</evidence>
<dbReference type="InterPro" id="IPR027417">
    <property type="entry name" value="P-loop_NTPase"/>
</dbReference>
<keyword evidence="8 18" id="KW-0347">Helicase</keyword>
<keyword evidence="7" id="KW-0378">Hydrolase</keyword>
<evidence type="ECO:0000256" key="3">
    <source>
        <dbReference type="ARBA" id="ARBA00012552"/>
    </source>
</evidence>
<feature type="domain" description="DNA2/NAM7 helicase-like C-terminal" evidence="16">
    <location>
        <begin position="389"/>
        <end position="593"/>
    </location>
</feature>
<evidence type="ECO:0000256" key="1">
    <source>
        <dbReference type="ARBA" id="ARBA00004496"/>
    </source>
</evidence>
<feature type="domain" description="Helicase MOV-10-like beta-barrel" evidence="17">
    <location>
        <begin position="26"/>
        <end position="80"/>
    </location>
</feature>
<dbReference type="InterPro" id="IPR047187">
    <property type="entry name" value="SF1_C_Upf1"/>
</dbReference>
<name>L5K7N5_PTEAL</name>
<evidence type="ECO:0000256" key="9">
    <source>
        <dbReference type="ARBA" id="ARBA00022840"/>
    </source>
</evidence>
<dbReference type="FunFam" id="3.40.50.300:FF:000864">
    <property type="entry name" value="Mov10-like RISC complex RNA helicase 1"/>
    <property type="match status" value="1"/>
</dbReference>
<evidence type="ECO:0000256" key="7">
    <source>
        <dbReference type="ARBA" id="ARBA00022801"/>
    </source>
</evidence>
<evidence type="ECO:0000256" key="6">
    <source>
        <dbReference type="ARBA" id="ARBA00022741"/>
    </source>
</evidence>